<evidence type="ECO:0000313" key="3">
    <source>
        <dbReference type="Proteomes" id="UP000002595"/>
    </source>
</evidence>
<sequence>MYIELFVVAGQSAELENALKKVVEELRAHVQRPDKVRLATVKIRPDAVEQVIKLVGEPPDKVPPHYRSLVNMLKKYGITKFPAVVVDGAKVGEGDLSIDAVLKAVQDRARAEFPELSTIELVPPRPTPAPIQPVEVRPLEPAPESLKPPEPPRPPPVELPKPPEAPRPVELPPPAPEAARPEPPRLPAAEAPPARPPEPPRLVEAPRPLTAVVKLVLGRPDNCAECAYYGQLTSRCFLFGFTISNPASPPCKQYVRSGG</sequence>
<dbReference type="HOGENOM" id="CLU_1056088_0_0_2"/>
<dbReference type="EMBL" id="CP000504">
    <property type="protein sequence ID" value="ABL88284.1"/>
    <property type="molecule type" value="Genomic_DNA"/>
</dbReference>
<dbReference type="AlphaFoldDB" id="A1RTK2"/>
<accession>A1RTK2</accession>
<evidence type="ECO:0000313" key="2">
    <source>
        <dbReference type="EMBL" id="ABL88284.1"/>
    </source>
</evidence>
<evidence type="ECO:0000256" key="1">
    <source>
        <dbReference type="SAM" id="MobiDB-lite"/>
    </source>
</evidence>
<gene>
    <name evidence="2" type="ordered locus">Pisl_1113</name>
</gene>
<dbReference type="GeneID" id="4617476"/>
<feature type="region of interest" description="Disordered" evidence="1">
    <location>
        <begin position="120"/>
        <end position="203"/>
    </location>
</feature>
<proteinExistence type="predicted"/>
<dbReference type="STRING" id="384616.Pisl_1113"/>
<feature type="compositionally biased region" description="Pro residues" evidence="1">
    <location>
        <begin position="146"/>
        <end position="176"/>
    </location>
</feature>
<keyword evidence="3" id="KW-1185">Reference proteome</keyword>
<dbReference type="Proteomes" id="UP000002595">
    <property type="component" value="Chromosome"/>
</dbReference>
<dbReference type="eggNOG" id="arCOG03729">
    <property type="taxonomic scope" value="Archaea"/>
</dbReference>
<name>A1RTK2_PYRIL</name>
<evidence type="ECO:0008006" key="4">
    <source>
        <dbReference type="Google" id="ProtNLM"/>
    </source>
</evidence>
<dbReference type="OrthoDB" id="29008at2157"/>
<dbReference type="KEGG" id="pis:Pisl_1113"/>
<dbReference type="RefSeq" id="WP_011762859.1">
    <property type="nucleotide sequence ID" value="NC_008701.1"/>
</dbReference>
<organism evidence="2 3">
    <name type="scientific">Pyrobaculum islandicum (strain DSM 4184 / JCM 9189 / GEO3)</name>
    <dbReference type="NCBI Taxonomy" id="384616"/>
    <lineage>
        <taxon>Archaea</taxon>
        <taxon>Thermoproteota</taxon>
        <taxon>Thermoprotei</taxon>
        <taxon>Thermoproteales</taxon>
        <taxon>Thermoproteaceae</taxon>
        <taxon>Pyrobaculum</taxon>
    </lineage>
</organism>
<reference evidence="2" key="1">
    <citation type="submission" date="2006-12" db="EMBL/GenBank/DDBJ databases">
        <title>Complete sequence of Pyrobaculum islandicum DSM 4184.</title>
        <authorList>
            <person name="Copeland A."/>
            <person name="Lucas S."/>
            <person name="Lapidus A."/>
            <person name="Barry K."/>
            <person name="Detter J.C."/>
            <person name="Glavina del Rio T."/>
            <person name="Dalin E."/>
            <person name="Tice H."/>
            <person name="Pitluck S."/>
            <person name="Meincke L."/>
            <person name="Brettin T."/>
            <person name="Bruce D."/>
            <person name="Han C."/>
            <person name="Tapia R."/>
            <person name="Gilna P."/>
            <person name="Schmutz J."/>
            <person name="Larimer F."/>
            <person name="Land M."/>
            <person name="Hauser L."/>
            <person name="Kyrpides N."/>
            <person name="Mikhailova N."/>
            <person name="Cozen A.E."/>
            <person name="Fitz-Gibbon S.T."/>
            <person name="House C.H."/>
            <person name="Saltikov C."/>
            <person name="Lowe T."/>
            <person name="Richardson P."/>
        </authorList>
    </citation>
    <scope>NUCLEOTIDE SEQUENCE [LARGE SCALE GENOMIC DNA]</scope>
    <source>
        <strain evidence="2">DSM 4184</strain>
    </source>
</reference>
<protein>
    <recommendedName>
        <fullName evidence="4">Thioredoxin-like fold domain-containing protein</fullName>
    </recommendedName>
</protein>